<evidence type="ECO:0000313" key="5">
    <source>
        <dbReference type="EMBL" id="ACV62852.1"/>
    </source>
</evidence>
<dbReference type="PANTHER" id="PTHR35604">
    <property type="entry name" value="TRANSPOSASE INSH FOR INSERTION SEQUENCE ELEMENT IS5A-RELATED"/>
    <property type="match status" value="1"/>
</dbReference>
<dbReference type="STRING" id="485916.Dtox_1442"/>
<dbReference type="eggNOG" id="COG3039">
    <property type="taxonomic scope" value="Bacteria"/>
</dbReference>
<dbReference type="PANTHER" id="PTHR35604:SF2">
    <property type="entry name" value="TRANSPOSASE INSH FOR INSERTION SEQUENCE ELEMENT IS5A-RELATED"/>
    <property type="match status" value="1"/>
</dbReference>
<evidence type="ECO:0000256" key="1">
    <source>
        <dbReference type="SAM" id="MobiDB-lite"/>
    </source>
</evidence>
<dbReference type="InterPro" id="IPR008490">
    <property type="entry name" value="Transposase_InsH_N"/>
</dbReference>
<dbReference type="NCBIfam" id="NF033551">
    <property type="entry name" value="transpos_IS1182"/>
    <property type="match status" value="1"/>
</dbReference>
<reference evidence="4 6" key="1">
    <citation type="journal article" date="2009" name="Stand. Genomic Sci.">
        <title>Complete genome sequence of Desulfotomaculum acetoxidans type strain (5575).</title>
        <authorList>
            <person name="Spring S."/>
            <person name="Lapidus A."/>
            <person name="Schroder M."/>
            <person name="Gleim D."/>
            <person name="Sims D."/>
            <person name="Meincke L."/>
            <person name="Glavina Del Rio T."/>
            <person name="Tice H."/>
            <person name="Copeland A."/>
            <person name="Cheng J.F."/>
            <person name="Lucas S."/>
            <person name="Chen F."/>
            <person name="Nolan M."/>
            <person name="Bruce D."/>
            <person name="Goodwin L."/>
            <person name="Pitluck S."/>
            <person name="Ivanova N."/>
            <person name="Mavromatis K."/>
            <person name="Mikhailova N."/>
            <person name="Pati A."/>
            <person name="Chen A."/>
            <person name="Palaniappan K."/>
            <person name="Land M."/>
            <person name="Hauser L."/>
            <person name="Chang Y.J."/>
            <person name="Jeffries C.D."/>
            <person name="Chain P."/>
            <person name="Saunders E."/>
            <person name="Brettin T."/>
            <person name="Detter J.C."/>
            <person name="Goker M."/>
            <person name="Bristow J."/>
            <person name="Eisen J.A."/>
            <person name="Markowitz V."/>
            <person name="Hugenholtz P."/>
            <person name="Kyrpides N.C."/>
            <person name="Klenk H.P."/>
            <person name="Han C."/>
        </authorList>
    </citation>
    <scope>NUCLEOTIDE SEQUENCE [LARGE SCALE GENOMIC DNA]</scope>
    <source>
        <strain evidence="6">ATCC 49208 / DSM 771 / VKM B-1644</strain>
        <strain evidence="4">DSM 771</strain>
    </source>
</reference>
<dbReference type="RefSeq" id="WP_015757025.1">
    <property type="nucleotide sequence ID" value="NC_013216.1"/>
</dbReference>
<evidence type="ECO:0000259" key="3">
    <source>
        <dbReference type="Pfam" id="PF13751"/>
    </source>
</evidence>
<sequence>MMGKLTNQINFSDTDEWYKRIPQNSFWHKVRQWAEENLSDDDFAHLYSSNRGRPSLPPVFMLKSILIQLEKQYSDRVMEESAMFDDRVKYALCLSRTPQIKLDHATLCRYRKIFLEDEQGKKILKKTIENAAEAGLFEEANKDAVDSFMIHGAAARQSTFTMIRKATARVLRQADVEGFIEDIRQKLNRDDYLNNKKPTIDWDNIEARNKLLTEMVLDARTIALWAKENKAKISEELNQCIELLQIVAEQDIEEKDGNIAIRQGVAKDRIISVEDPQMRHGRKTTSSKTDGYKGHIMSGGIENKIITAAEITAANVPDSEPVPDLIKQRQENTGSKPDSLSGDTAYGGAETRKHIKKEKIKLIAKVPPSTNVNGCFNKDKFIIDLDNKFIECPAGVRLEIDKELGEKEICCKFPKEQCQNCDLRNQCTKSKDGRTVRIHPHEALLQKARKQQQTAEFKEEYRFRSRIERIIYCVTKNGARKGKYNGLEKNRFKLQLHTALHNIKTILSLAKKNPAIVV</sequence>
<feature type="domain" description="Transposase InsH N-terminal" evidence="2">
    <location>
        <begin position="16"/>
        <end position="112"/>
    </location>
</feature>
<dbReference type="AlphaFoldDB" id="C8VVJ6"/>
<dbReference type="InterPro" id="IPR025668">
    <property type="entry name" value="Tnp_DDE_dom"/>
</dbReference>
<feature type="compositionally biased region" description="Polar residues" evidence="1">
    <location>
        <begin position="331"/>
        <end position="342"/>
    </location>
</feature>
<dbReference type="EMBL" id="CP001720">
    <property type="protein sequence ID" value="ACV62852.1"/>
    <property type="molecule type" value="Genomic_DNA"/>
</dbReference>
<dbReference type="OrthoDB" id="9789070at2"/>
<dbReference type="InterPro" id="IPR047629">
    <property type="entry name" value="IS1182_transpos"/>
</dbReference>
<organism evidence="4 6">
    <name type="scientific">Desulfofarcimen acetoxidans (strain ATCC 49208 / DSM 771 / KCTC 5769 / VKM B-1644 / 5575)</name>
    <name type="common">Desulfotomaculum acetoxidans</name>
    <dbReference type="NCBI Taxonomy" id="485916"/>
    <lineage>
        <taxon>Bacteria</taxon>
        <taxon>Bacillati</taxon>
        <taxon>Bacillota</taxon>
        <taxon>Clostridia</taxon>
        <taxon>Eubacteriales</taxon>
        <taxon>Peptococcaceae</taxon>
        <taxon>Desulfofarcimen</taxon>
    </lineage>
</organism>
<name>C8VVJ6_DESAS</name>
<evidence type="ECO:0000313" key="4">
    <source>
        <dbReference type="EMBL" id="ACV62311.1"/>
    </source>
</evidence>
<dbReference type="KEGG" id="dae:Dtox_1442"/>
<dbReference type="Pfam" id="PF13751">
    <property type="entry name" value="DDE_Tnp_1_6"/>
    <property type="match status" value="1"/>
</dbReference>
<proteinExistence type="predicted"/>
<keyword evidence="6" id="KW-1185">Reference proteome</keyword>
<feature type="region of interest" description="Disordered" evidence="1">
    <location>
        <begin position="329"/>
        <end position="351"/>
    </location>
</feature>
<accession>C8VVJ6</accession>
<gene>
    <name evidence="4" type="ordered locus">Dtox_1442</name>
    <name evidence="5" type="ordered locus">Dtox_2017</name>
</gene>
<dbReference type="Pfam" id="PF05598">
    <property type="entry name" value="DUF772"/>
    <property type="match status" value="1"/>
</dbReference>
<protein>
    <submittedName>
        <fullName evidence="4">Transposase IS4 family protein</fullName>
    </submittedName>
</protein>
<evidence type="ECO:0000259" key="2">
    <source>
        <dbReference type="Pfam" id="PF05598"/>
    </source>
</evidence>
<dbReference type="Proteomes" id="UP000002217">
    <property type="component" value="Chromosome"/>
</dbReference>
<dbReference type="HOGENOM" id="CLU_028885_2_0_9"/>
<evidence type="ECO:0000313" key="6">
    <source>
        <dbReference type="Proteomes" id="UP000002217"/>
    </source>
</evidence>
<dbReference type="EMBL" id="CP001720">
    <property type="protein sequence ID" value="ACV62311.1"/>
    <property type="molecule type" value="Genomic_DNA"/>
</dbReference>
<dbReference type="KEGG" id="dae:Dtox_2017"/>
<feature type="domain" description="Transposase DDE" evidence="3">
    <location>
        <begin position="392"/>
        <end position="506"/>
    </location>
</feature>